<dbReference type="SUPFAM" id="SSF46689">
    <property type="entry name" value="Homeodomain-like"/>
    <property type="match status" value="1"/>
</dbReference>
<dbReference type="InterPro" id="IPR050109">
    <property type="entry name" value="HTH-type_TetR-like_transc_reg"/>
</dbReference>
<dbReference type="GO" id="GO:0003700">
    <property type="term" value="F:DNA-binding transcription factor activity"/>
    <property type="evidence" value="ECO:0007669"/>
    <property type="project" value="TreeGrafter"/>
</dbReference>
<dbReference type="PROSITE" id="PS50977">
    <property type="entry name" value="HTH_TETR_2"/>
    <property type="match status" value="1"/>
</dbReference>
<evidence type="ECO:0000259" key="5">
    <source>
        <dbReference type="PROSITE" id="PS50977"/>
    </source>
</evidence>
<evidence type="ECO:0000313" key="6">
    <source>
        <dbReference type="EMBL" id="QIV82201.1"/>
    </source>
</evidence>
<dbReference type="RefSeq" id="WP_168142726.1">
    <property type="nucleotide sequence ID" value="NZ_CBCSDT010000001.1"/>
</dbReference>
<dbReference type="PRINTS" id="PR00455">
    <property type="entry name" value="HTHTETR"/>
</dbReference>
<dbReference type="PANTHER" id="PTHR30055">
    <property type="entry name" value="HTH-TYPE TRANSCRIPTIONAL REGULATOR RUTR"/>
    <property type="match status" value="1"/>
</dbReference>
<dbReference type="AlphaFoldDB" id="A0A6H0S6D1"/>
<dbReference type="Proteomes" id="UP000501849">
    <property type="component" value="Chromosome"/>
</dbReference>
<name>A0A6H0S6D1_9MYCO</name>
<gene>
    <name evidence="6" type="ORF">EXE63_15940</name>
</gene>
<dbReference type="KEGG" id="mfre:EXE63_15940"/>
<dbReference type="EMBL" id="CP038799">
    <property type="protein sequence ID" value="QIV82201.1"/>
    <property type="molecule type" value="Genomic_DNA"/>
</dbReference>
<evidence type="ECO:0000256" key="2">
    <source>
        <dbReference type="ARBA" id="ARBA00023125"/>
    </source>
</evidence>
<keyword evidence="1" id="KW-0805">Transcription regulation</keyword>
<keyword evidence="3" id="KW-0804">Transcription</keyword>
<evidence type="ECO:0000256" key="3">
    <source>
        <dbReference type="ARBA" id="ARBA00023163"/>
    </source>
</evidence>
<evidence type="ECO:0000256" key="4">
    <source>
        <dbReference type="PROSITE-ProRule" id="PRU00335"/>
    </source>
</evidence>
<feature type="DNA-binding region" description="H-T-H motif" evidence="4">
    <location>
        <begin position="32"/>
        <end position="51"/>
    </location>
</feature>
<dbReference type="PANTHER" id="PTHR30055:SF234">
    <property type="entry name" value="HTH-TYPE TRANSCRIPTIONAL REGULATOR BETI"/>
    <property type="match status" value="1"/>
</dbReference>
<dbReference type="Pfam" id="PF00440">
    <property type="entry name" value="TetR_N"/>
    <property type="match status" value="1"/>
</dbReference>
<feature type="domain" description="HTH tetR-type" evidence="5">
    <location>
        <begin position="9"/>
        <end position="69"/>
    </location>
</feature>
<accession>A0A6H0S6D1</accession>
<sequence>MAKPVSQRGFARERVIEASLSLFAERGVNGTSLQMIADHLGVRKAAIYYQFHTKDDIVLAVVRPVFDDMARLVRIAESITSPDSRRDATISGFVELAVRHRRIGSLFYGDPAVISLVQSHQEFEDIANNLRELLIGATHDIGTRVAITMITAGVFGSSAEPHLQDIDDSDLHRVLLDCAQSLLRSPHSAGAGAGLGG</sequence>
<keyword evidence="2 4" id="KW-0238">DNA-binding</keyword>
<keyword evidence="7" id="KW-1185">Reference proteome</keyword>
<reference evidence="6 7" key="1">
    <citation type="submission" date="2019-04" db="EMBL/GenBank/DDBJ databases">
        <title>Draft, Whole-Genome Sequence of the Anthracene-degrading Mycobacterium frederiksbergense LB501T, Isolated from a Polycyclic Aromatic Hydrocarbon (PAH)-Contaminated Soil.</title>
        <authorList>
            <person name="Augelletti F."/>
        </authorList>
    </citation>
    <scope>NUCLEOTIDE SEQUENCE [LARGE SCALE GENOMIC DNA]</scope>
    <source>
        <strain evidence="6 7">LB 501T</strain>
    </source>
</reference>
<dbReference type="GO" id="GO:0000976">
    <property type="term" value="F:transcription cis-regulatory region binding"/>
    <property type="evidence" value="ECO:0007669"/>
    <property type="project" value="TreeGrafter"/>
</dbReference>
<organism evidence="6 7">
    <name type="scientific">Mycolicibacterium frederiksbergense</name>
    <dbReference type="NCBI Taxonomy" id="117567"/>
    <lineage>
        <taxon>Bacteria</taxon>
        <taxon>Bacillati</taxon>
        <taxon>Actinomycetota</taxon>
        <taxon>Actinomycetes</taxon>
        <taxon>Mycobacteriales</taxon>
        <taxon>Mycobacteriaceae</taxon>
        <taxon>Mycolicibacterium</taxon>
    </lineage>
</organism>
<evidence type="ECO:0000256" key="1">
    <source>
        <dbReference type="ARBA" id="ARBA00023015"/>
    </source>
</evidence>
<protein>
    <submittedName>
        <fullName evidence="6">TetR/AcrR family transcriptional regulator</fullName>
    </submittedName>
</protein>
<dbReference type="Gene3D" id="1.10.357.10">
    <property type="entry name" value="Tetracycline Repressor, domain 2"/>
    <property type="match status" value="1"/>
</dbReference>
<dbReference type="InterPro" id="IPR001647">
    <property type="entry name" value="HTH_TetR"/>
</dbReference>
<dbReference type="InterPro" id="IPR009057">
    <property type="entry name" value="Homeodomain-like_sf"/>
</dbReference>
<proteinExistence type="predicted"/>
<evidence type="ECO:0000313" key="7">
    <source>
        <dbReference type="Proteomes" id="UP000501849"/>
    </source>
</evidence>